<evidence type="ECO:0000256" key="2">
    <source>
        <dbReference type="ARBA" id="ARBA00022676"/>
    </source>
</evidence>
<gene>
    <name evidence="6" type="ORF">RJ641_028162</name>
</gene>
<keyword evidence="7" id="KW-1185">Reference proteome</keyword>
<keyword evidence="2 4" id="KW-0328">Glycosyltransferase</keyword>
<protein>
    <recommendedName>
        <fullName evidence="5">Glycosyltransferase</fullName>
        <ecNumber evidence="5">2.4.1.-</ecNumber>
    </recommendedName>
</protein>
<dbReference type="Pfam" id="PF00201">
    <property type="entry name" value="UDPGT"/>
    <property type="match status" value="1"/>
</dbReference>
<comment type="similarity">
    <text evidence="1 4">Belongs to the UDP-glycosyltransferase family.</text>
</comment>
<organism evidence="6 7">
    <name type="scientific">Dillenia turbinata</name>
    <dbReference type="NCBI Taxonomy" id="194707"/>
    <lineage>
        <taxon>Eukaryota</taxon>
        <taxon>Viridiplantae</taxon>
        <taxon>Streptophyta</taxon>
        <taxon>Embryophyta</taxon>
        <taxon>Tracheophyta</taxon>
        <taxon>Spermatophyta</taxon>
        <taxon>Magnoliopsida</taxon>
        <taxon>eudicotyledons</taxon>
        <taxon>Gunneridae</taxon>
        <taxon>Pentapetalae</taxon>
        <taxon>Dilleniales</taxon>
        <taxon>Dilleniaceae</taxon>
        <taxon>Dillenia</taxon>
    </lineage>
</organism>
<reference evidence="6 7" key="1">
    <citation type="submission" date="2023-12" db="EMBL/GenBank/DDBJ databases">
        <title>A high-quality genome assembly for Dillenia turbinata (Dilleniales).</title>
        <authorList>
            <person name="Chanderbali A."/>
        </authorList>
    </citation>
    <scope>NUCLEOTIDE SEQUENCE [LARGE SCALE GENOMIC DNA]</scope>
    <source>
        <strain evidence="6">LSX21</strain>
        <tissue evidence="6">Leaf</tissue>
    </source>
</reference>
<evidence type="ECO:0000313" key="7">
    <source>
        <dbReference type="Proteomes" id="UP001370490"/>
    </source>
</evidence>
<comment type="caution">
    <text evidence="6">The sequence shown here is derived from an EMBL/GenBank/DDBJ whole genome shotgun (WGS) entry which is preliminary data.</text>
</comment>
<dbReference type="Gene3D" id="3.40.50.2000">
    <property type="entry name" value="Glycogen Phosphorylase B"/>
    <property type="match status" value="2"/>
</dbReference>
<dbReference type="PANTHER" id="PTHR11926">
    <property type="entry name" value="GLUCOSYL/GLUCURONOSYL TRANSFERASES"/>
    <property type="match status" value="1"/>
</dbReference>
<dbReference type="SUPFAM" id="SSF53756">
    <property type="entry name" value="UDP-Glycosyltransferase/glycogen phosphorylase"/>
    <property type="match status" value="1"/>
</dbReference>
<accession>A0AAN8VYL3</accession>
<dbReference type="EMBL" id="JBAMMX010000004">
    <property type="protein sequence ID" value="KAK6942785.1"/>
    <property type="molecule type" value="Genomic_DNA"/>
</dbReference>
<dbReference type="FunFam" id="3.40.50.2000:FF:000129">
    <property type="entry name" value="Glycosyltransferase"/>
    <property type="match status" value="1"/>
</dbReference>
<dbReference type="PANTHER" id="PTHR11926:SF1560">
    <property type="entry name" value="UDP-GLYCOSYLTRANSFERASE 74E1-RELATED"/>
    <property type="match status" value="1"/>
</dbReference>
<keyword evidence="3 4" id="KW-0808">Transferase</keyword>
<dbReference type="FunFam" id="3.40.50.2000:FF:000060">
    <property type="entry name" value="Glycosyltransferase"/>
    <property type="match status" value="1"/>
</dbReference>
<dbReference type="CDD" id="cd03784">
    <property type="entry name" value="GT1_Gtf-like"/>
    <property type="match status" value="1"/>
</dbReference>
<dbReference type="EC" id="2.4.1.-" evidence="5"/>
<dbReference type="GO" id="GO:0047213">
    <property type="term" value="F:anthocyanidin 3-O-glucosyltransferase activity"/>
    <property type="evidence" value="ECO:0007669"/>
    <property type="project" value="UniProtKB-ARBA"/>
</dbReference>
<dbReference type="InterPro" id="IPR002213">
    <property type="entry name" value="UDP_glucos_trans"/>
</dbReference>
<dbReference type="InterPro" id="IPR035595">
    <property type="entry name" value="UDP_glycos_trans_CS"/>
</dbReference>
<name>A0AAN8VYL3_9MAGN</name>
<evidence type="ECO:0000256" key="3">
    <source>
        <dbReference type="ARBA" id="ARBA00022679"/>
    </source>
</evidence>
<dbReference type="AlphaFoldDB" id="A0AAN8VYL3"/>
<dbReference type="GO" id="GO:0031542">
    <property type="term" value="P:positive regulation of anthocyanin biosynthetic process"/>
    <property type="evidence" value="ECO:0007669"/>
    <property type="project" value="UniProtKB-ARBA"/>
</dbReference>
<dbReference type="Proteomes" id="UP001370490">
    <property type="component" value="Unassembled WGS sequence"/>
</dbReference>
<dbReference type="GO" id="GO:0080043">
    <property type="term" value="F:quercetin 3-O-glucosyltransferase activity"/>
    <property type="evidence" value="ECO:0007669"/>
    <property type="project" value="TreeGrafter"/>
</dbReference>
<evidence type="ECO:0000256" key="5">
    <source>
        <dbReference type="RuleBase" id="RU362057"/>
    </source>
</evidence>
<proteinExistence type="inferred from homology"/>
<evidence type="ECO:0000313" key="6">
    <source>
        <dbReference type="EMBL" id="KAK6942785.1"/>
    </source>
</evidence>
<evidence type="ECO:0000256" key="4">
    <source>
        <dbReference type="RuleBase" id="RU003718"/>
    </source>
</evidence>
<dbReference type="GO" id="GO:0080044">
    <property type="term" value="F:quercetin 7-O-glucosyltransferase activity"/>
    <property type="evidence" value="ECO:0007669"/>
    <property type="project" value="TreeGrafter"/>
</dbReference>
<sequence length="455" mass="49907">MSVNNTIEGGHVAVIAFPFTSHVGPLLGLVKRLAAEAPEVMFSFFATHRSNKANFSDEEFLHNIRPFDVEDGLPEGFIPKGHPQEPVELFLKATPNNFKKSIEVAVSEIGREVTCVLSDAFLWICGKMAEEKGVPWIALITGGPFALTAHLYTDVIRQTFADKSLEECEEEPLKFIPGLSSVLVKDLPEGILSGNLESEFPKMLHNMSRMLPKATAVCVNSFEEIDPTVTNVLKSNFKKFLCVGPLSLTMSSQPASDEYDCLPWLDKYKPASVVYISFGSVIPLPPSEVIPLTEALEESGFPFLWSVRGNTKELIPKGFLERTAERGKIVPWTPQTQVLAHESVGAFVTHSGWKSICESIAGGVPMICRPFFGDQALNTRIVEDVWGIGFGIKSGAIAKYEMLSVLERTLVGEEGKKRRNKIGKLKGLAEMAVESGGSSTENFKTLLEIVTSVNI</sequence>
<dbReference type="PROSITE" id="PS00375">
    <property type="entry name" value="UDPGT"/>
    <property type="match status" value="1"/>
</dbReference>
<evidence type="ECO:0000256" key="1">
    <source>
        <dbReference type="ARBA" id="ARBA00009995"/>
    </source>
</evidence>
<dbReference type="GO" id="GO:0033485">
    <property type="term" value="P:cyanidin 3-O-glucoside biosynthetic process"/>
    <property type="evidence" value="ECO:0007669"/>
    <property type="project" value="UniProtKB-ARBA"/>
</dbReference>